<name>A0ACC1MRB1_9PEZI</name>
<keyword evidence="2" id="KW-1185">Reference proteome</keyword>
<gene>
    <name evidence="1" type="ORF">NUW58_g10009</name>
</gene>
<reference evidence="1" key="1">
    <citation type="submission" date="2022-10" db="EMBL/GenBank/DDBJ databases">
        <title>Genome Sequence of Xylaria curta.</title>
        <authorList>
            <person name="Buettner E."/>
        </authorList>
    </citation>
    <scope>NUCLEOTIDE SEQUENCE</scope>
    <source>
        <strain evidence="1">Babe10</strain>
    </source>
</reference>
<protein>
    <submittedName>
        <fullName evidence="1">Uncharacterized protein</fullName>
    </submittedName>
</protein>
<dbReference type="Proteomes" id="UP001143856">
    <property type="component" value="Unassembled WGS sequence"/>
</dbReference>
<sequence length="343" mass="36527">MGSRTTKIPTNGRPSSTERRGPFVLRSEQCNADNCYRALFPCSTSSAVAEALRYCATVSAKSATNYPSKAIAACGTKIDRYISACSCPAANCQLGTKSGTKSQVTTPRAQSVVTTTTGKKETPAEYPVTVVTPHHAASTDYGAVLTKTPNDGPGGSGSKPSVESANKPLQVESTGTELLGVENMSLDRLEGCFSQQPVSQSRGPPGRLPVATILTLHINTATSNAARTITRGTVVVTAPLPTRGGHHNHTDDAIDNILPNDDLAARTRRHTNTGEQTRRTQRRCSDRNSNRRDTHRITDRRCCILLSKAAGSTPEHSPPDTNSLPRRQASGIRRKRGGAPGRA</sequence>
<proteinExistence type="predicted"/>
<comment type="caution">
    <text evidence="1">The sequence shown here is derived from an EMBL/GenBank/DDBJ whole genome shotgun (WGS) entry which is preliminary data.</text>
</comment>
<evidence type="ECO:0000313" key="1">
    <source>
        <dbReference type="EMBL" id="KAJ2969355.1"/>
    </source>
</evidence>
<accession>A0ACC1MRB1</accession>
<organism evidence="1 2">
    <name type="scientific">Xylaria curta</name>
    <dbReference type="NCBI Taxonomy" id="42375"/>
    <lineage>
        <taxon>Eukaryota</taxon>
        <taxon>Fungi</taxon>
        <taxon>Dikarya</taxon>
        <taxon>Ascomycota</taxon>
        <taxon>Pezizomycotina</taxon>
        <taxon>Sordariomycetes</taxon>
        <taxon>Xylariomycetidae</taxon>
        <taxon>Xylariales</taxon>
        <taxon>Xylariaceae</taxon>
        <taxon>Xylaria</taxon>
    </lineage>
</organism>
<evidence type="ECO:0000313" key="2">
    <source>
        <dbReference type="Proteomes" id="UP001143856"/>
    </source>
</evidence>
<dbReference type="EMBL" id="JAPDGR010004034">
    <property type="protein sequence ID" value="KAJ2969355.1"/>
    <property type="molecule type" value="Genomic_DNA"/>
</dbReference>